<protein>
    <submittedName>
        <fullName evidence="2">Uncharacterized protein</fullName>
    </submittedName>
</protein>
<name>A0ABR1YPV1_9PEZI</name>
<keyword evidence="3" id="KW-1185">Reference proteome</keyword>
<feature type="compositionally biased region" description="Basic and acidic residues" evidence="1">
    <location>
        <begin position="25"/>
        <end position="43"/>
    </location>
</feature>
<comment type="caution">
    <text evidence="2">The sequence shown here is derived from an EMBL/GenBank/DDBJ whole genome shotgun (WGS) entry which is preliminary data.</text>
</comment>
<evidence type="ECO:0000313" key="3">
    <source>
        <dbReference type="Proteomes" id="UP001492380"/>
    </source>
</evidence>
<evidence type="ECO:0000313" key="2">
    <source>
        <dbReference type="EMBL" id="KAK8235321.1"/>
    </source>
</evidence>
<accession>A0ABR1YPV1</accession>
<proteinExistence type="predicted"/>
<reference evidence="2 3" key="1">
    <citation type="submission" date="2024-04" db="EMBL/GenBank/DDBJ databases">
        <title>Phyllosticta paracitricarpa is synonymous to the EU quarantine fungus P. citricarpa based on phylogenomic analyses.</title>
        <authorList>
            <consortium name="Lawrence Berkeley National Laboratory"/>
            <person name="Van Ingen-Buijs V.A."/>
            <person name="Van Westerhoven A.C."/>
            <person name="Haridas S."/>
            <person name="Skiadas P."/>
            <person name="Martin F."/>
            <person name="Groenewald J.Z."/>
            <person name="Crous P.W."/>
            <person name="Seidl M.F."/>
        </authorList>
    </citation>
    <scope>NUCLEOTIDE SEQUENCE [LARGE SCALE GENOMIC DNA]</scope>
    <source>
        <strain evidence="2 3">CBS 123374</strain>
    </source>
</reference>
<organism evidence="2 3">
    <name type="scientific">Phyllosticta capitalensis</name>
    <dbReference type="NCBI Taxonomy" id="121624"/>
    <lineage>
        <taxon>Eukaryota</taxon>
        <taxon>Fungi</taxon>
        <taxon>Dikarya</taxon>
        <taxon>Ascomycota</taxon>
        <taxon>Pezizomycotina</taxon>
        <taxon>Dothideomycetes</taxon>
        <taxon>Dothideomycetes incertae sedis</taxon>
        <taxon>Botryosphaeriales</taxon>
        <taxon>Phyllostictaceae</taxon>
        <taxon>Phyllosticta</taxon>
    </lineage>
</organism>
<dbReference type="EMBL" id="JBBWRZ010000005">
    <property type="protein sequence ID" value="KAK8235321.1"/>
    <property type="molecule type" value="Genomic_DNA"/>
</dbReference>
<feature type="compositionally biased region" description="Polar residues" evidence="1">
    <location>
        <begin position="15"/>
        <end position="24"/>
    </location>
</feature>
<evidence type="ECO:0000256" key="1">
    <source>
        <dbReference type="SAM" id="MobiDB-lite"/>
    </source>
</evidence>
<feature type="region of interest" description="Disordered" evidence="1">
    <location>
        <begin position="1"/>
        <end position="65"/>
    </location>
</feature>
<sequence>MHGLWPQIAERPESQSRNAFQQSRCEPKGCARTRGDEETKCSLEAEGATEGERRRGRKRCGPDGMGARWAQAWDERALHWQRARVRGCRQGQTTVCGQQQTTLFQSITGQPPVVFIHSLSSFHSPERTKTKHPTLCIQPTAPGLTRHAALDTYLCWPAYLSFHCMPIASSSSSSSSCSNYFRAFFGLACLHSHSQHPSFTTTCSWLPHSPIFRPFWPLPHAHSCTKKTPCTTFAPPRRALTHAMYPPPPARLPTRPLLSSNGTATWRHVSTTTNTTPISVQS</sequence>
<gene>
    <name evidence="2" type="ORF">HDK90DRAFT_241482</name>
</gene>
<dbReference type="Proteomes" id="UP001492380">
    <property type="component" value="Unassembled WGS sequence"/>
</dbReference>